<reference evidence="1" key="1">
    <citation type="submission" date="2019-06" db="EMBL/GenBank/DDBJ databases">
        <authorList>
            <person name="Deangelis K."/>
            <person name="Huntemann M."/>
            <person name="Clum A."/>
            <person name="Pillay M."/>
            <person name="Palaniappan K."/>
            <person name="Varghese N."/>
            <person name="Mikhailova N."/>
            <person name="Stamatis D."/>
            <person name="Reddy T."/>
            <person name="Daum C."/>
            <person name="Shapiro N."/>
            <person name="Ivanova N."/>
            <person name="Kyrpides N."/>
            <person name="Woyke T."/>
        </authorList>
    </citation>
    <scope>NUCLEOTIDE SEQUENCE [LARGE SCALE GENOMIC DNA]</scope>
    <source>
        <strain evidence="1">128R</strain>
    </source>
</reference>
<organism evidence="1">
    <name type="scientific">Serratia fonticola</name>
    <dbReference type="NCBI Taxonomy" id="47917"/>
    <lineage>
        <taxon>Bacteria</taxon>
        <taxon>Pseudomonadati</taxon>
        <taxon>Pseudomonadota</taxon>
        <taxon>Gammaproteobacteria</taxon>
        <taxon>Enterobacterales</taxon>
        <taxon>Yersiniaceae</taxon>
        <taxon>Serratia</taxon>
    </lineage>
</organism>
<evidence type="ECO:0000313" key="1">
    <source>
        <dbReference type="EMBL" id="TVZ71281.1"/>
    </source>
</evidence>
<dbReference type="EMBL" id="VISQ01000001">
    <property type="protein sequence ID" value="TVZ71281.1"/>
    <property type="molecule type" value="Genomic_DNA"/>
</dbReference>
<proteinExistence type="predicted"/>
<protein>
    <recommendedName>
        <fullName evidence="2">DUF2931 family protein</fullName>
    </recommendedName>
</protein>
<accession>A0A542BRG3</accession>
<sequence length="215" mass="24776">MRIGKLLIGTVFLLLLGCADKTVYATKNQMPYDVWYFTFTTPKLLPAQVTLLKLLDTKGYVYGFNTVDQPQGRSVGQWAKKKGRSIPAFNKVKSLPQAMQFCWDSIIDKKVYETTILFDKSIQEKMETPEPYWNDPKEDYYHRYMIIGLAPEGKVKVWLENNGAPDILLTTAQITTVSGEQLDMCKDVTNFPEGYEYTTKTKEFIKDKVYPYGSW</sequence>
<comment type="caution">
    <text evidence="1">The sequence shown here is derived from an EMBL/GenBank/DDBJ whole genome shotgun (WGS) entry which is preliminary data.</text>
</comment>
<dbReference type="PROSITE" id="PS51257">
    <property type="entry name" value="PROKAR_LIPOPROTEIN"/>
    <property type="match status" value="1"/>
</dbReference>
<dbReference type="AlphaFoldDB" id="A0A542BRG3"/>
<reference evidence="1" key="2">
    <citation type="submission" date="2019-08" db="EMBL/GenBank/DDBJ databases">
        <title>Investigation of anaerobic lignin degradation for improved lignocellulosic biofuels.</title>
        <authorList>
            <person name="Deangelis K.PhD."/>
        </authorList>
    </citation>
    <scope>NUCLEOTIDE SEQUENCE [LARGE SCALE GENOMIC DNA]</scope>
    <source>
        <strain evidence="1">128R</strain>
    </source>
</reference>
<gene>
    <name evidence="1" type="ORF">FHU10_3905</name>
</gene>
<name>A0A542BRG3_SERFO</name>
<dbReference type="InterPro" id="IPR021326">
    <property type="entry name" value="DUF2931"/>
</dbReference>
<evidence type="ECO:0008006" key="2">
    <source>
        <dbReference type="Google" id="ProtNLM"/>
    </source>
</evidence>
<dbReference type="Pfam" id="PF11153">
    <property type="entry name" value="DUF2931"/>
    <property type="match status" value="1"/>
</dbReference>